<evidence type="ECO:0000256" key="12">
    <source>
        <dbReference type="ARBA" id="ARBA00023157"/>
    </source>
</evidence>
<dbReference type="InterPro" id="IPR001675">
    <property type="entry name" value="Glyco_trans_29"/>
</dbReference>
<name>A0ABD1JSW3_9TELE</name>
<evidence type="ECO:0000256" key="2">
    <source>
        <dbReference type="ARBA" id="ARBA00006003"/>
    </source>
</evidence>
<evidence type="ECO:0000256" key="6">
    <source>
        <dbReference type="ARBA" id="ARBA00022968"/>
    </source>
</evidence>
<evidence type="ECO:0000256" key="7">
    <source>
        <dbReference type="ARBA" id="ARBA00022981"/>
    </source>
</evidence>
<reference evidence="25 26" key="1">
    <citation type="submission" date="2024-09" db="EMBL/GenBank/DDBJ databases">
        <title>A chromosome-level genome assembly of Gray's grenadier anchovy, Coilia grayii.</title>
        <authorList>
            <person name="Fu Z."/>
        </authorList>
    </citation>
    <scope>NUCLEOTIDE SEQUENCE [LARGE SCALE GENOMIC DNA]</scope>
    <source>
        <strain evidence="25">G4</strain>
        <tissue evidence="25">Muscle</tissue>
    </source>
</reference>
<evidence type="ECO:0000256" key="1">
    <source>
        <dbReference type="ARBA" id="ARBA00004323"/>
    </source>
</evidence>
<protein>
    <recommendedName>
        <fullName evidence="21">Alpha-N-acetylgalactosaminide alpha-2,6-sialyltransferase 6</fullName>
    </recommendedName>
    <alternativeName>
        <fullName evidence="22">GalNAc alpha-2,6-sialyltransferase VI</fullName>
    </alternativeName>
    <alternativeName>
        <fullName evidence="23">ST6GalNAc VI</fullName>
    </alternativeName>
    <alternativeName>
        <fullName evidence="24">Sialyltransferase 7F</fullName>
    </alternativeName>
</protein>
<gene>
    <name evidence="25" type="ORF">ACEWY4_014639</name>
</gene>
<dbReference type="FunFam" id="3.90.1480.20:FF:000009">
    <property type="entry name" value="alpha-N-acetylgalactosaminide alpha-2,6-sialyltransferase 6 isoform X2"/>
    <property type="match status" value="1"/>
</dbReference>
<evidence type="ECO:0000256" key="18">
    <source>
        <dbReference type="ARBA" id="ARBA00051833"/>
    </source>
</evidence>
<dbReference type="GO" id="GO:0016757">
    <property type="term" value="F:glycosyltransferase activity"/>
    <property type="evidence" value="ECO:0007669"/>
    <property type="project" value="UniProtKB-KW"/>
</dbReference>
<keyword evidence="8" id="KW-1133">Transmembrane helix</keyword>
<dbReference type="AlphaFoldDB" id="A0ABD1JSW3"/>
<keyword evidence="5" id="KW-0812">Transmembrane</keyword>
<dbReference type="GO" id="GO:0009988">
    <property type="term" value="P:cell-cell recognition"/>
    <property type="evidence" value="ECO:0007669"/>
    <property type="project" value="UniProtKB-ARBA"/>
</dbReference>
<keyword evidence="26" id="KW-1185">Reference proteome</keyword>
<comment type="catalytic activity">
    <reaction evidence="16">
        <text>N-acetyl-alpha-neuraminosyl-(2-&gt;3)-beta-D-galactosyl-(1-&gt;3)-N-acetyl-beta-D-glucosaminyl-(1-&gt;3)-beta-D-galactosyl-(1-&gt;4)-beta-D-glucosyl-(1&lt;-&gt;1')-N-acyl-sphing-4-enine + CMP-N-acetyl-beta-neuraminate = N-acetyl-alpha-neuraminosyl-(2-&gt;3)-beta-D-galactosyl-(1-&gt;3)-[N-acetyl-alpha-neuraminosyl-(2-&gt;6)]-N-acetyl-beta-D-glucosaminyl-(1-&gt;3)-beta-D-galactosyl-(1-&gt;4)-beta-D-glucosyl-(1&lt;-&gt;1')-N-acyl-sphing-4-enine + CMP + H(+)</text>
        <dbReference type="Rhea" id="RHEA:47884"/>
        <dbReference type="ChEBI" id="CHEBI:15378"/>
        <dbReference type="ChEBI" id="CHEBI:57812"/>
        <dbReference type="ChEBI" id="CHEBI:60377"/>
        <dbReference type="ChEBI" id="CHEBI:88073"/>
        <dbReference type="ChEBI" id="CHEBI:88079"/>
    </reaction>
    <physiologicalReaction direction="left-to-right" evidence="16">
        <dbReference type="Rhea" id="RHEA:47885"/>
    </physiologicalReaction>
</comment>
<comment type="caution">
    <text evidence="25">The sequence shown here is derived from an EMBL/GenBank/DDBJ whole genome shotgun (WGS) entry which is preliminary data.</text>
</comment>
<dbReference type="GO" id="GO:0006672">
    <property type="term" value="P:ceramide metabolic process"/>
    <property type="evidence" value="ECO:0007669"/>
    <property type="project" value="UniProtKB-ARBA"/>
</dbReference>
<keyword evidence="10" id="KW-0443">Lipid metabolism</keyword>
<sequence>MCTCLFVLYKSTLIDQRAPHARAGHHGVIPSKPLISSWRSSPLILDGYNTIVDNEPLRMHCNSCSLVTSSGHLTGSERGGEIDHTDCVIRMNDAPTQGYERDVGQRTTVRVVAHSSLDHVLRTRQQLLQSSPDTVFVFWGPRAPMAPQGMVHRKLWGIKRAMPKFKVYTISQPKMQQLDTVFKEETGMDRRMSQSWLSTGWFTMILAIELCDRIKVYGMVSPDFCQQPTPPVPYHYYGASKQIPECAMYLSHERGKHGGHHRFITEKKVYAKWAQTFNIRFHQPDWDPMLPMQNSSSGPVTRGS</sequence>
<organism evidence="25 26">
    <name type="scientific">Coilia grayii</name>
    <name type="common">Gray's grenadier anchovy</name>
    <dbReference type="NCBI Taxonomy" id="363190"/>
    <lineage>
        <taxon>Eukaryota</taxon>
        <taxon>Metazoa</taxon>
        <taxon>Chordata</taxon>
        <taxon>Craniata</taxon>
        <taxon>Vertebrata</taxon>
        <taxon>Euteleostomi</taxon>
        <taxon>Actinopterygii</taxon>
        <taxon>Neopterygii</taxon>
        <taxon>Teleostei</taxon>
        <taxon>Clupei</taxon>
        <taxon>Clupeiformes</taxon>
        <taxon>Clupeoidei</taxon>
        <taxon>Engraulidae</taxon>
        <taxon>Coilinae</taxon>
        <taxon>Coilia</taxon>
    </lineage>
</organism>
<evidence type="ECO:0000256" key="9">
    <source>
        <dbReference type="ARBA" id="ARBA00023034"/>
    </source>
</evidence>
<comment type="catalytic activity">
    <reaction evidence="20">
        <text>3-O-[alpha-Neu5Ac-(2-&gt;3)-beta-D-Gal-(1-&gt;3)-alpha-D-GalNAc]-L-Ser-[protein] + CMP-N-acetyl-beta-neuraminate = a 3-O-{alpha-Neu5Ac-(2-&gt;3)-beta-D-Gal-(1-&gt;3)-[alpha-Neu5Ac-(2-&gt;6)]-alpha-D-GalNAc}-L-seryl-[protein] + CMP + H(+)</text>
        <dbReference type="Rhea" id="RHEA:65280"/>
        <dbReference type="Rhea" id="RHEA-COMP:16760"/>
        <dbReference type="Rhea" id="RHEA-COMP:16761"/>
        <dbReference type="ChEBI" id="CHEBI:15378"/>
        <dbReference type="ChEBI" id="CHEBI:57812"/>
        <dbReference type="ChEBI" id="CHEBI:60377"/>
        <dbReference type="ChEBI" id="CHEBI:156395"/>
        <dbReference type="ChEBI" id="CHEBI:156397"/>
    </reaction>
    <physiologicalReaction direction="left-to-right" evidence="20">
        <dbReference type="Rhea" id="RHEA:65281"/>
    </physiologicalReaction>
</comment>
<comment type="catalytic activity">
    <reaction evidence="14">
        <text>a ganglioside GM1b (d18:1(4E)) + CMP-N-acetyl-beta-neuraminate = a ganglioside GD1alpha (d18:1(4E)) + CMP + H(+)</text>
        <dbReference type="Rhea" id="RHEA:41968"/>
        <dbReference type="ChEBI" id="CHEBI:15378"/>
        <dbReference type="ChEBI" id="CHEBI:57812"/>
        <dbReference type="ChEBI" id="CHEBI:60377"/>
        <dbReference type="ChEBI" id="CHEBI:78568"/>
        <dbReference type="ChEBI" id="CHEBI:78569"/>
    </reaction>
    <physiologicalReaction direction="left-to-right" evidence="14">
        <dbReference type="Rhea" id="RHEA:41969"/>
    </physiologicalReaction>
</comment>
<keyword evidence="3" id="KW-0328">Glycosyltransferase</keyword>
<evidence type="ECO:0000256" key="17">
    <source>
        <dbReference type="ARBA" id="ARBA00051590"/>
    </source>
</evidence>
<comment type="catalytic activity">
    <reaction evidence="15">
        <text>3-O-[alpha-Neu5Ac-(2-&gt;3)-beta-D-Gal-(1-&gt;3)-alpha-D-GalNAc]-L-Thr-[protein] + CMP-N-acetyl-beta-neuraminate = a 3-O-{alpha-Neu5Ac-(2-&gt;3)-beta-D-Gal-(1-&gt;3)-[alpha-Neu5Ac-(2-&gt;6)]-alpha-D-GalNAc}-L-threonyl-[protein] + CMP + H(+)</text>
        <dbReference type="Rhea" id="RHEA:65284"/>
        <dbReference type="Rhea" id="RHEA-COMP:16762"/>
        <dbReference type="Rhea" id="RHEA-COMP:16763"/>
        <dbReference type="ChEBI" id="CHEBI:15378"/>
        <dbReference type="ChEBI" id="CHEBI:57812"/>
        <dbReference type="ChEBI" id="CHEBI:60377"/>
        <dbReference type="ChEBI" id="CHEBI:156396"/>
        <dbReference type="ChEBI" id="CHEBI:156398"/>
    </reaction>
    <physiologicalReaction direction="left-to-right" evidence="15">
        <dbReference type="Rhea" id="RHEA:65285"/>
    </physiologicalReaction>
</comment>
<evidence type="ECO:0000256" key="19">
    <source>
        <dbReference type="ARBA" id="ARBA00051886"/>
    </source>
</evidence>
<dbReference type="PANTHER" id="PTHR45906:SF5">
    <property type="entry name" value="ALPHA-N-ACETYLGALACTOSAMINIDE ALPHA-2,6-SIALYLTRANSFERASE 5"/>
    <property type="match status" value="1"/>
</dbReference>
<evidence type="ECO:0000256" key="20">
    <source>
        <dbReference type="ARBA" id="ARBA00053014"/>
    </source>
</evidence>
<evidence type="ECO:0000256" key="11">
    <source>
        <dbReference type="ARBA" id="ARBA00023136"/>
    </source>
</evidence>
<evidence type="ECO:0000256" key="24">
    <source>
        <dbReference type="ARBA" id="ARBA00082849"/>
    </source>
</evidence>
<comment type="catalytic activity">
    <reaction evidence="18">
        <text>a globoside MSGG + CMP-N-acetyl-beta-neuraminate = a globoside DSGG + CMP + H(+)</text>
        <dbReference type="Rhea" id="RHEA:56088"/>
        <dbReference type="ChEBI" id="CHEBI:15378"/>
        <dbReference type="ChEBI" id="CHEBI:57812"/>
        <dbReference type="ChEBI" id="CHEBI:60377"/>
        <dbReference type="ChEBI" id="CHEBI:140623"/>
        <dbReference type="ChEBI" id="CHEBI:140624"/>
    </reaction>
    <physiologicalReaction direction="left-to-right" evidence="18">
        <dbReference type="Rhea" id="RHEA:56089"/>
    </physiologicalReaction>
</comment>
<evidence type="ECO:0000256" key="23">
    <source>
        <dbReference type="ARBA" id="ARBA00080825"/>
    </source>
</evidence>
<dbReference type="GO" id="GO:0006688">
    <property type="term" value="P:glycosphingolipid biosynthetic process"/>
    <property type="evidence" value="ECO:0007669"/>
    <property type="project" value="UniProtKB-ARBA"/>
</dbReference>
<keyword evidence="11" id="KW-0472">Membrane</keyword>
<evidence type="ECO:0000256" key="10">
    <source>
        <dbReference type="ARBA" id="ARBA00023098"/>
    </source>
</evidence>
<keyword evidence="6" id="KW-0735">Signal-anchor</keyword>
<keyword evidence="9" id="KW-0333">Golgi apparatus</keyword>
<evidence type="ECO:0000256" key="16">
    <source>
        <dbReference type="ARBA" id="ARBA00051061"/>
    </source>
</evidence>
<evidence type="ECO:0000256" key="5">
    <source>
        <dbReference type="ARBA" id="ARBA00022692"/>
    </source>
</evidence>
<keyword evidence="12" id="KW-1015">Disulfide bond</keyword>
<dbReference type="Gene3D" id="3.90.1480.20">
    <property type="entry name" value="Glycosyl transferase family 29"/>
    <property type="match status" value="1"/>
</dbReference>
<evidence type="ECO:0000256" key="13">
    <source>
        <dbReference type="ARBA" id="ARBA00023180"/>
    </source>
</evidence>
<keyword evidence="4" id="KW-0808">Transferase</keyword>
<dbReference type="EMBL" id="JBHFQA010000012">
    <property type="protein sequence ID" value="KAL2089951.1"/>
    <property type="molecule type" value="Genomic_DNA"/>
</dbReference>
<evidence type="ECO:0000256" key="3">
    <source>
        <dbReference type="ARBA" id="ARBA00022676"/>
    </source>
</evidence>
<comment type="catalytic activity">
    <reaction evidence="19">
        <text>a ganglioside GD1a (d18:1(4E)) + CMP-N-acetyl-beta-neuraminate = a ganglioside GT1aalpha (d18:1(4E)) + CMP + H(+)</text>
        <dbReference type="Rhea" id="RHEA:41972"/>
        <dbReference type="ChEBI" id="CHEBI:15378"/>
        <dbReference type="ChEBI" id="CHEBI:57812"/>
        <dbReference type="ChEBI" id="CHEBI:60377"/>
        <dbReference type="ChEBI" id="CHEBI:78445"/>
        <dbReference type="ChEBI" id="CHEBI:78571"/>
    </reaction>
    <physiologicalReaction direction="left-to-right" evidence="19">
        <dbReference type="Rhea" id="RHEA:41973"/>
    </physiologicalReaction>
</comment>
<evidence type="ECO:0000256" key="15">
    <source>
        <dbReference type="ARBA" id="ARBA00050681"/>
    </source>
</evidence>
<evidence type="ECO:0000256" key="4">
    <source>
        <dbReference type="ARBA" id="ARBA00022679"/>
    </source>
</evidence>
<keyword evidence="13" id="KW-0325">Glycoprotein</keyword>
<dbReference type="PANTHER" id="PTHR45906">
    <property type="entry name" value="ALPHA-N-ACETYL-NEURAMINYL-2,3-BETA-GALACTOSYL-1, 3-N-ACETYL-GALACTOSAMINIDE ALPHA-2,6-SIALYLTRANSFERASE-LIKE"/>
    <property type="match status" value="1"/>
</dbReference>
<evidence type="ECO:0000256" key="8">
    <source>
        <dbReference type="ARBA" id="ARBA00022989"/>
    </source>
</evidence>
<comment type="subcellular location">
    <subcellularLocation>
        <location evidence="1">Golgi apparatus membrane</location>
        <topology evidence="1">Single-pass type II membrane protein</topology>
    </subcellularLocation>
</comment>
<dbReference type="Pfam" id="PF00777">
    <property type="entry name" value="Glyco_transf_29"/>
    <property type="match status" value="1"/>
</dbReference>
<comment type="catalytic activity">
    <reaction evidence="17">
        <text>a ganglioside GT1b (d18:1(4E)) + CMP-N-acetyl-beta-neuraminate = a ganglioside GQ1balpha (d18:1(4E)) + CMP + H(+)</text>
        <dbReference type="Rhea" id="RHEA:41976"/>
        <dbReference type="ChEBI" id="CHEBI:15378"/>
        <dbReference type="ChEBI" id="CHEBI:57812"/>
        <dbReference type="ChEBI" id="CHEBI:60377"/>
        <dbReference type="ChEBI" id="CHEBI:78452"/>
        <dbReference type="ChEBI" id="CHEBI:78572"/>
    </reaction>
    <physiologicalReaction direction="left-to-right" evidence="17">
        <dbReference type="Rhea" id="RHEA:41977"/>
    </physiologicalReaction>
</comment>
<evidence type="ECO:0000313" key="25">
    <source>
        <dbReference type="EMBL" id="KAL2089951.1"/>
    </source>
</evidence>
<dbReference type="InterPro" id="IPR038578">
    <property type="entry name" value="GT29-like_sf"/>
</dbReference>
<evidence type="ECO:0000256" key="21">
    <source>
        <dbReference type="ARBA" id="ARBA00074915"/>
    </source>
</evidence>
<keyword evidence="7" id="KW-0730">Sialic acid</keyword>
<dbReference type="Proteomes" id="UP001591681">
    <property type="component" value="Unassembled WGS sequence"/>
</dbReference>
<dbReference type="GO" id="GO:0000139">
    <property type="term" value="C:Golgi membrane"/>
    <property type="evidence" value="ECO:0007669"/>
    <property type="project" value="UniProtKB-SubCell"/>
</dbReference>
<accession>A0ABD1JSW3</accession>
<comment type="similarity">
    <text evidence="2">Belongs to the glycosyltransferase 29 family.</text>
</comment>
<evidence type="ECO:0000256" key="22">
    <source>
        <dbReference type="ARBA" id="ARBA00077208"/>
    </source>
</evidence>
<evidence type="ECO:0000256" key="14">
    <source>
        <dbReference type="ARBA" id="ARBA00043744"/>
    </source>
</evidence>
<evidence type="ECO:0000313" key="26">
    <source>
        <dbReference type="Proteomes" id="UP001591681"/>
    </source>
</evidence>
<proteinExistence type="inferred from homology"/>